<proteinExistence type="predicted"/>
<name>A0A2C5Z789_9HYPO</name>
<feature type="signal peptide" evidence="2">
    <location>
        <begin position="1"/>
        <end position="16"/>
    </location>
</feature>
<feature type="region of interest" description="Disordered" evidence="1">
    <location>
        <begin position="33"/>
        <end position="53"/>
    </location>
</feature>
<keyword evidence="4" id="KW-1185">Reference proteome</keyword>
<feature type="compositionally biased region" description="Polar residues" evidence="1">
    <location>
        <begin position="33"/>
        <end position="48"/>
    </location>
</feature>
<gene>
    <name evidence="3" type="ORF">CDD80_2658</name>
</gene>
<accession>A0A2C5Z789</accession>
<dbReference type="AlphaFoldDB" id="A0A2C5Z789"/>
<dbReference type="EMBL" id="NJES01000238">
    <property type="protein sequence ID" value="PHH75041.1"/>
    <property type="molecule type" value="Genomic_DNA"/>
</dbReference>
<feature type="chain" id="PRO_5013061559" evidence="2">
    <location>
        <begin position="17"/>
        <end position="117"/>
    </location>
</feature>
<reference evidence="3 4" key="1">
    <citation type="submission" date="2017-06" db="EMBL/GenBank/DDBJ databases">
        <title>Ant-infecting Ophiocordyceps genomes reveal a high diversity of potential behavioral manipulation genes and a possible major role for enterotoxins.</title>
        <authorList>
            <person name="De Bekker C."/>
            <person name="Evans H.C."/>
            <person name="Brachmann A."/>
            <person name="Hughes D.P."/>
        </authorList>
    </citation>
    <scope>NUCLEOTIDE SEQUENCE [LARGE SCALE GENOMIC DNA]</scope>
    <source>
        <strain evidence="3 4">Map16</strain>
    </source>
</reference>
<evidence type="ECO:0000256" key="1">
    <source>
        <dbReference type="SAM" id="MobiDB-lite"/>
    </source>
</evidence>
<protein>
    <submittedName>
        <fullName evidence="3">Uncharacterized protein</fullName>
    </submittedName>
</protein>
<comment type="caution">
    <text evidence="3">The sequence shown here is derived from an EMBL/GenBank/DDBJ whole genome shotgun (WGS) entry which is preliminary data.</text>
</comment>
<keyword evidence="2" id="KW-0732">Signal</keyword>
<organism evidence="3 4">
    <name type="scientific">Ophiocordyceps camponoti-rufipedis</name>
    <dbReference type="NCBI Taxonomy" id="2004952"/>
    <lineage>
        <taxon>Eukaryota</taxon>
        <taxon>Fungi</taxon>
        <taxon>Dikarya</taxon>
        <taxon>Ascomycota</taxon>
        <taxon>Pezizomycotina</taxon>
        <taxon>Sordariomycetes</taxon>
        <taxon>Hypocreomycetidae</taxon>
        <taxon>Hypocreales</taxon>
        <taxon>Ophiocordycipitaceae</taxon>
        <taxon>Ophiocordyceps</taxon>
    </lineage>
</organism>
<evidence type="ECO:0000313" key="3">
    <source>
        <dbReference type="EMBL" id="PHH75041.1"/>
    </source>
</evidence>
<dbReference type="Proteomes" id="UP000226431">
    <property type="component" value="Unassembled WGS sequence"/>
</dbReference>
<evidence type="ECO:0000313" key="4">
    <source>
        <dbReference type="Proteomes" id="UP000226431"/>
    </source>
</evidence>
<evidence type="ECO:0000256" key="2">
    <source>
        <dbReference type="SAM" id="SignalP"/>
    </source>
</evidence>
<sequence>MWFLLSCTYCLALCYALPGPLFSDDTRNLAVQASDDTTVPPTESNITAESEAKRIDKRSTITGAGDMMNRFAGSSRYKYPVSLEHMYRQGNEVLVEPVDLGHNIIGDVTAFSGTFGS</sequence>